<accession>A0A2L0EPA5</accession>
<evidence type="ECO:0000313" key="4">
    <source>
        <dbReference type="Proteomes" id="UP000238348"/>
    </source>
</evidence>
<feature type="transmembrane region" description="Helical" evidence="2">
    <location>
        <begin position="215"/>
        <end position="235"/>
    </location>
</feature>
<evidence type="ECO:0000256" key="1">
    <source>
        <dbReference type="SAM" id="MobiDB-lite"/>
    </source>
</evidence>
<keyword evidence="2" id="KW-0812">Transmembrane</keyword>
<dbReference type="Proteomes" id="UP000238348">
    <property type="component" value="Chromosome"/>
</dbReference>
<feature type="transmembrane region" description="Helical" evidence="2">
    <location>
        <begin position="183"/>
        <end position="203"/>
    </location>
</feature>
<feature type="transmembrane region" description="Helical" evidence="2">
    <location>
        <begin position="140"/>
        <end position="163"/>
    </location>
</feature>
<proteinExistence type="predicted"/>
<feature type="transmembrane region" description="Helical" evidence="2">
    <location>
        <begin position="42"/>
        <end position="64"/>
    </location>
</feature>
<reference evidence="3 4" key="1">
    <citation type="submission" date="2015-09" db="EMBL/GenBank/DDBJ databases">
        <title>Sorangium comparison.</title>
        <authorList>
            <person name="Zaburannyi N."/>
            <person name="Bunk B."/>
            <person name="Overmann J."/>
            <person name="Mueller R."/>
        </authorList>
    </citation>
    <scope>NUCLEOTIDE SEQUENCE [LARGE SCALE GENOMIC DNA]</scope>
    <source>
        <strain evidence="3 4">So ce26</strain>
    </source>
</reference>
<dbReference type="AlphaFoldDB" id="A0A2L0EPA5"/>
<feature type="transmembrane region" description="Helical" evidence="2">
    <location>
        <begin position="109"/>
        <end position="134"/>
    </location>
</feature>
<name>A0A2L0EPA5_SORCE</name>
<feature type="compositionally biased region" description="Basic and acidic residues" evidence="1">
    <location>
        <begin position="266"/>
        <end position="275"/>
    </location>
</feature>
<gene>
    <name evidence="3" type="ORF">SOCE26_025320</name>
</gene>
<keyword evidence="2" id="KW-0472">Membrane</keyword>
<sequence>MPSSTSDSMSPEAPVPLALPFGAMGLVGGCLAADQLAVPEPALRLLLTSITPVVAALLGSYLTGRIGGVAAGARAGDAGRGAGAGASAGWAGGTALVEGPGQWTQRGPIVAGLLALGAIGVAGVANGMAIGVMFGPPGLVVGAAFGAVYSLPFMPALAVVLLAASRVGRARAGSIVAASDRRAVWGATAGVIAVAVLAARAWIGAHVAADLGHVVAGVGLAVVGALVVADAVAMARVMKLPRGRMEVGESGDGGEAGEAGEVGEGGARRAERAARADGQGASGGAGTPERVDLGLGDEVHVEVVRPTHVYRGVRQVARVVRGNRERAVAALRGALVRGGIALSAGAALWAWGAPWQ</sequence>
<protein>
    <submittedName>
        <fullName evidence="3">Uncharacterized protein</fullName>
    </submittedName>
</protein>
<organism evidence="3 4">
    <name type="scientific">Sorangium cellulosum</name>
    <name type="common">Polyangium cellulosum</name>
    <dbReference type="NCBI Taxonomy" id="56"/>
    <lineage>
        <taxon>Bacteria</taxon>
        <taxon>Pseudomonadati</taxon>
        <taxon>Myxococcota</taxon>
        <taxon>Polyangia</taxon>
        <taxon>Polyangiales</taxon>
        <taxon>Polyangiaceae</taxon>
        <taxon>Sorangium</taxon>
    </lineage>
</organism>
<evidence type="ECO:0000313" key="3">
    <source>
        <dbReference type="EMBL" id="AUX41126.1"/>
    </source>
</evidence>
<keyword evidence="2" id="KW-1133">Transmembrane helix</keyword>
<dbReference type="EMBL" id="CP012673">
    <property type="protein sequence ID" value="AUX41126.1"/>
    <property type="molecule type" value="Genomic_DNA"/>
</dbReference>
<feature type="compositionally biased region" description="Gly residues" evidence="1">
    <location>
        <begin position="250"/>
        <end position="265"/>
    </location>
</feature>
<feature type="transmembrane region" description="Helical" evidence="2">
    <location>
        <begin position="334"/>
        <end position="352"/>
    </location>
</feature>
<evidence type="ECO:0000256" key="2">
    <source>
        <dbReference type="SAM" id="Phobius"/>
    </source>
</evidence>
<feature type="region of interest" description="Disordered" evidence="1">
    <location>
        <begin position="246"/>
        <end position="291"/>
    </location>
</feature>